<feature type="region of interest" description="Disordered" evidence="2">
    <location>
        <begin position="85"/>
        <end position="121"/>
    </location>
</feature>
<keyword evidence="1" id="KW-0175">Coiled coil</keyword>
<feature type="coiled-coil region" evidence="1">
    <location>
        <begin position="261"/>
        <end position="292"/>
    </location>
</feature>
<dbReference type="EMBL" id="KZ293709">
    <property type="protein sequence ID" value="PBK83155.1"/>
    <property type="molecule type" value="Genomic_DNA"/>
</dbReference>
<dbReference type="STRING" id="47427.A0A2H3CJE9"/>
<dbReference type="OMA" id="PEWVADI"/>
<keyword evidence="4" id="KW-1185">Reference proteome</keyword>
<dbReference type="AlphaFoldDB" id="A0A2H3CJE9"/>
<evidence type="ECO:0000256" key="2">
    <source>
        <dbReference type="SAM" id="MobiDB-lite"/>
    </source>
</evidence>
<reference evidence="4" key="1">
    <citation type="journal article" date="2017" name="Nat. Ecol. Evol.">
        <title>Genome expansion and lineage-specific genetic innovations in the forest pathogenic fungi Armillaria.</title>
        <authorList>
            <person name="Sipos G."/>
            <person name="Prasanna A.N."/>
            <person name="Walter M.C."/>
            <person name="O'Connor E."/>
            <person name="Balint B."/>
            <person name="Krizsan K."/>
            <person name="Kiss B."/>
            <person name="Hess J."/>
            <person name="Varga T."/>
            <person name="Slot J."/>
            <person name="Riley R."/>
            <person name="Boka B."/>
            <person name="Rigling D."/>
            <person name="Barry K."/>
            <person name="Lee J."/>
            <person name="Mihaltcheva S."/>
            <person name="LaButti K."/>
            <person name="Lipzen A."/>
            <person name="Waldron R."/>
            <person name="Moloney N.M."/>
            <person name="Sperisen C."/>
            <person name="Kredics L."/>
            <person name="Vagvoelgyi C."/>
            <person name="Patrignani A."/>
            <person name="Fitzpatrick D."/>
            <person name="Nagy I."/>
            <person name="Doyle S."/>
            <person name="Anderson J.B."/>
            <person name="Grigoriev I.V."/>
            <person name="Gueldener U."/>
            <person name="Muensterkoetter M."/>
            <person name="Nagy L.G."/>
        </authorList>
    </citation>
    <scope>NUCLEOTIDE SEQUENCE [LARGE SCALE GENOMIC DNA]</scope>
    <source>
        <strain evidence="4">Ar21-2</strain>
    </source>
</reference>
<dbReference type="OrthoDB" id="3243781at2759"/>
<evidence type="ECO:0000313" key="3">
    <source>
        <dbReference type="EMBL" id="PBK83155.1"/>
    </source>
</evidence>
<sequence length="293" mass="33427">MAIPHTPEPENTIVFEPDKGARKDPRSQSARRYLVDIARYCPNGVGEAIVKKIEHRKSSEAPHHEFLLCYVQDRNVPTRQAVIRIERPNKDQATPDNGAPPAPPPTPPPAPRLSPDAMRSSSPSLFGRAIDVFTITCDINAKRSDVTLSTLIFDDNSGFTADEVAMICQIVSESADEYNALGHQCYWYAGMIYEIIQEIYMNRFEETLAEGNRRKGMGWGMRSVNDKKMNQNIFSSPELTSKQLSQTHLKRWPEWVADIEAKKKKRSDAELRQELERRNEEINMLRRELADRS</sequence>
<name>A0A2H3CJE9_ARMGA</name>
<feature type="compositionally biased region" description="Pro residues" evidence="2">
    <location>
        <begin position="98"/>
        <end position="112"/>
    </location>
</feature>
<organism evidence="3 4">
    <name type="scientific">Armillaria gallica</name>
    <name type="common">Bulbous honey fungus</name>
    <name type="synonym">Armillaria bulbosa</name>
    <dbReference type="NCBI Taxonomy" id="47427"/>
    <lineage>
        <taxon>Eukaryota</taxon>
        <taxon>Fungi</taxon>
        <taxon>Dikarya</taxon>
        <taxon>Basidiomycota</taxon>
        <taxon>Agaricomycotina</taxon>
        <taxon>Agaricomycetes</taxon>
        <taxon>Agaricomycetidae</taxon>
        <taxon>Agaricales</taxon>
        <taxon>Marasmiineae</taxon>
        <taxon>Physalacriaceae</taxon>
        <taxon>Armillaria</taxon>
    </lineage>
</organism>
<feature type="compositionally biased region" description="Basic and acidic residues" evidence="2">
    <location>
        <begin position="16"/>
        <end position="26"/>
    </location>
</feature>
<dbReference type="Proteomes" id="UP000217790">
    <property type="component" value="Unassembled WGS sequence"/>
</dbReference>
<evidence type="ECO:0000313" key="4">
    <source>
        <dbReference type="Proteomes" id="UP000217790"/>
    </source>
</evidence>
<dbReference type="InParanoid" id="A0A2H3CJE9"/>
<protein>
    <submittedName>
        <fullName evidence="3">Uncharacterized protein</fullName>
    </submittedName>
</protein>
<proteinExistence type="predicted"/>
<gene>
    <name evidence="3" type="ORF">ARMGADRAFT_1089708</name>
</gene>
<evidence type="ECO:0000256" key="1">
    <source>
        <dbReference type="SAM" id="Coils"/>
    </source>
</evidence>
<accession>A0A2H3CJE9</accession>
<feature type="region of interest" description="Disordered" evidence="2">
    <location>
        <begin position="1"/>
        <end position="28"/>
    </location>
</feature>